<dbReference type="Proteomes" id="UP000182444">
    <property type="component" value="Chromosome 1C"/>
</dbReference>
<dbReference type="GeneID" id="94582904"/>
<dbReference type="RefSeq" id="XP_068138367.1">
    <property type="nucleotide sequence ID" value="XM_068282266.1"/>
</dbReference>
<protein>
    <submittedName>
        <fullName evidence="1">Uncharacterized protein</fullName>
    </submittedName>
</protein>
<dbReference type="VEuPathDB" id="FungiDB:YALI1_C13500g"/>
<proteinExistence type="predicted"/>
<dbReference type="AlphaFoldDB" id="A0A1D8NAE6"/>
<evidence type="ECO:0000313" key="1">
    <source>
        <dbReference type="EMBL" id="AOW02594.1"/>
    </source>
</evidence>
<evidence type="ECO:0000313" key="2">
    <source>
        <dbReference type="Proteomes" id="UP000182444"/>
    </source>
</evidence>
<dbReference type="EMBL" id="CP017555">
    <property type="protein sequence ID" value="AOW02594.1"/>
    <property type="molecule type" value="Genomic_DNA"/>
</dbReference>
<sequence>MCSFLPHQVCLFSFCHDLSTAKSVEWNWFVPQLNKTWSQFMSKSIVLYSSVCTWSVHGVSTIFPILSTLPSPSQLTRPPIEWSSLTGSSKEVYAVVTSCVI</sequence>
<organism evidence="1 2">
    <name type="scientific">Yarrowia lipolytica</name>
    <name type="common">Candida lipolytica</name>
    <dbReference type="NCBI Taxonomy" id="4952"/>
    <lineage>
        <taxon>Eukaryota</taxon>
        <taxon>Fungi</taxon>
        <taxon>Dikarya</taxon>
        <taxon>Ascomycota</taxon>
        <taxon>Saccharomycotina</taxon>
        <taxon>Dipodascomycetes</taxon>
        <taxon>Dipodascales</taxon>
        <taxon>Dipodascales incertae sedis</taxon>
        <taxon>Yarrowia</taxon>
    </lineage>
</organism>
<gene>
    <name evidence="1" type="ORF">YALI1_C13500g</name>
</gene>
<reference evidence="1 2" key="1">
    <citation type="journal article" date="2016" name="PLoS ONE">
        <title>Sequence Assembly of Yarrowia lipolytica Strain W29/CLIB89 Shows Transposable Element Diversity.</title>
        <authorList>
            <person name="Magnan C."/>
            <person name="Yu J."/>
            <person name="Chang I."/>
            <person name="Jahn E."/>
            <person name="Kanomata Y."/>
            <person name="Wu J."/>
            <person name="Zeller M."/>
            <person name="Oakes M."/>
            <person name="Baldi P."/>
            <person name="Sandmeyer S."/>
        </authorList>
    </citation>
    <scope>NUCLEOTIDE SEQUENCE [LARGE SCALE GENOMIC DNA]</scope>
    <source>
        <strain evidence="2">CLIB89(W29)</strain>
    </source>
</reference>
<name>A0A1D8NAE6_YARLL</name>
<accession>A0A1D8NAE6</accession>